<keyword evidence="1" id="KW-0547">Nucleotide-binding</keyword>
<evidence type="ECO:0000259" key="7">
    <source>
        <dbReference type="SMART" id="SM00833"/>
    </source>
</evidence>
<comment type="function">
    <text evidence="5">Zinc chaperone that directly transfers zinc cofactor to target proteins, thereby activating them. Zinc is transferred from the CXCC motif in the GTPase domain to the zinc binding site in target proteins in a process requiring GTP hydrolysis.</text>
</comment>
<evidence type="ECO:0000313" key="9">
    <source>
        <dbReference type="Proteomes" id="UP000503278"/>
    </source>
</evidence>
<dbReference type="SMART" id="SM00833">
    <property type="entry name" value="CobW_C"/>
    <property type="match status" value="1"/>
</dbReference>
<dbReference type="AlphaFoldDB" id="A0A7L5DZB9"/>
<dbReference type="Pfam" id="PF02492">
    <property type="entry name" value="cobW"/>
    <property type="match status" value="1"/>
</dbReference>
<evidence type="ECO:0000256" key="4">
    <source>
        <dbReference type="ARBA" id="ARBA00034320"/>
    </source>
</evidence>
<comment type="catalytic activity">
    <reaction evidence="6">
        <text>GTP + H2O = GDP + phosphate + H(+)</text>
        <dbReference type="Rhea" id="RHEA:19669"/>
        <dbReference type="ChEBI" id="CHEBI:15377"/>
        <dbReference type="ChEBI" id="CHEBI:15378"/>
        <dbReference type="ChEBI" id="CHEBI:37565"/>
        <dbReference type="ChEBI" id="CHEBI:43474"/>
        <dbReference type="ChEBI" id="CHEBI:58189"/>
    </reaction>
    <physiologicalReaction direction="left-to-right" evidence="6">
        <dbReference type="Rhea" id="RHEA:19670"/>
    </physiologicalReaction>
</comment>
<dbReference type="CDD" id="cd03112">
    <property type="entry name" value="CobW-like"/>
    <property type="match status" value="1"/>
</dbReference>
<evidence type="ECO:0000256" key="1">
    <source>
        <dbReference type="ARBA" id="ARBA00022741"/>
    </source>
</evidence>
<dbReference type="RefSeq" id="WP_169606469.1">
    <property type="nucleotide sequence ID" value="NZ_CP051682.1"/>
</dbReference>
<dbReference type="KEGG" id="mrob:HH214_05995"/>
<gene>
    <name evidence="8" type="ORF">HH214_05995</name>
</gene>
<dbReference type="SUPFAM" id="SSF52540">
    <property type="entry name" value="P-loop containing nucleoside triphosphate hydrolases"/>
    <property type="match status" value="1"/>
</dbReference>
<dbReference type="SUPFAM" id="SSF90002">
    <property type="entry name" value="Hypothetical protein YjiA, C-terminal domain"/>
    <property type="match status" value="1"/>
</dbReference>
<dbReference type="InterPro" id="IPR051316">
    <property type="entry name" value="Zinc-reg_GTPase_activator"/>
</dbReference>
<accession>A0A7L5DZB9</accession>
<dbReference type="GO" id="GO:0000166">
    <property type="term" value="F:nucleotide binding"/>
    <property type="evidence" value="ECO:0007669"/>
    <property type="project" value="UniProtKB-KW"/>
</dbReference>
<proteinExistence type="inferred from homology"/>
<dbReference type="InterPro" id="IPR036627">
    <property type="entry name" value="CobW-likC_sf"/>
</dbReference>
<dbReference type="Gene3D" id="3.40.50.300">
    <property type="entry name" value="P-loop containing nucleotide triphosphate hydrolases"/>
    <property type="match status" value="1"/>
</dbReference>
<dbReference type="InterPro" id="IPR003495">
    <property type="entry name" value="CobW/HypB/UreG_nucleotide-bd"/>
</dbReference>
<dbReference type="PANTHER" id="PTHR13748">
    <property type="entry name" value="COBW-RELATED"/>
    <property type="match status" value="1"/>
</dbReference>
<protein>
    <submittedName>
        <fullName evidence="8">GTP-binding protein</fullName>
    </submittedName>
</protein>
<sequence length="322" mass="36717">MSKLLAKPVMLITGFLGAGKTTFLNALIQYQHNQRLAIIENEFGEEPIDGELIIGADNDIYELSNGCLCCSLNQDFYVLLEELWGRRNEFDELVIETTGIADPASVASPFLTSQSISCYYQLKRVVCLIDARHIEEQLKNTVEARKQISFSDILLITKTDLIEDNYLPYLENLLDEINPFAQMLSGNKTQYPFAELFAIERHAIVKKRPKFSLAPVPVKHHQHDDLVSLSFTFTEPFSISLLQHQLTAFLIFQAKDVYRVKGIIYVEAHSRKIIVQSVNANLVVEYGEEWQDDELKQSRIVFIGKQLKPAGFERMLKLCLIA</sequence>
<dbReference type="EMBL" id="CP051682">
    <property type="protein sequence ID" value="QJD95457.1"/>
    <property type="molecule type" value="Genomic_DNA"/>
</dbReference>
<keyword evidence="2" id="KW-0378">Hydrolase</keyword>
<evidence type="ECO:0000256" key="6">
    <source>
        <dbReference type="ARBA" id="ARBA00049117"/>
    </source>
</evidence>
<dbReference type="Pfam" id="PF07683">
    <property type="entry name" value="CobW_C"/>
    <property type="match status" value="1"/>
</dbReference>
<name>A0A7L5DZB9_9SPHI</name>
<evidence type="ECO:0000256" key="5">
    <source>
        <dbReference type="ARBA" id="ARBA00045658"/>
    </source>
</evidence>
<organism evidence="8 9">
    <name type="scientific">Mucilaginibacter robiniae</name>
    <dbReference type="NCBI Taxonomy" id="2728022"/>
    <lineage>
        <taxon>Bacteria</taxon>
        <taxon>Pseudomonadati</taxon>
        <taxon>Bacteroidota</taxon>
        <taxon>Sphingobacteriia</taxon>
        <taxon>Sphingobacteriales</taxon>
        <taxon>Sphingobacteriaceae</taxon>
        <taxon>Mucilaginibacter</taxon>
    </lineage>
</organism>
<dbReference type="Gene3D" id="3.30.1220.10">
    <property type="entry name" value="CobW-like, C-terminal domain"/>
    <property type="match status" value="1"/>
</dbReference>
<keyword evidence="3" id="KW-0143">Chaperone</keyword>
<dbReference type="InterPro" id="IPR011629">
    <property type="entry name" value="CobW-like_C"/>
</dbReference>
<evidence type="ECO:0000256" key="3">
    <source>
        <dbReference type="ARBA" id="ARBA00023186"/>
    </source>
</evidence>
<dbReference type="GO" id="GO:0005737">
    <property type="term" value="C:cytoplasm"/>
    <property type="evidence" value="ECO:0007669"/>
    <property type="project" value="TreeGrafter"/>
</dbReference>
<dbReference type="InterPro" id="IPR027417">
    <property type="entry name" value="P-loop_NTPase"/>
</dbReference>
<reference evidence="8 9" key="1">
    <citation type="submission" date="2020-04" db="EMBL/GenBank/DDBJ databases">
        <title>Genome sequencing of novel species.</title>
        <authorList>
            <person name="Heo J."/>
            <person name="Kim S.-J."/>
            <person name="Kim J.-S."/>
            <person name="Hong S.-B."/>
            <person name="Kwon S.-W."/>
        </authorList>
    </citation>
    <scope>NUCLEOTIDE SEQUENCE [LARGE SCALE GENOMIC DNA]</scope>
    <source>
        <strain evidence="8 9">F39-2</strain>
    </source>
</reference>
<evidence type="ECO:0000313" key="8">
    <source>
        <dbReference type="EMBL" id="QJD95457.1"/>
    </source>
</evidence>
<dbReference type="GO" id="GO:0016787">
    <property type="term" value="F:hydrolase activity"/>
    <property type="evidence" value="ECO:0007669"/>
    <property type="project" value="UniProtKB-KW"/>
</dbReference>
<dbReference type="PANTHER" id="PTHR13748:SF62">
    <property type="entry name" value="COBW DOMAIN-CONTAINING PROTEIN"/>
    <property type="match status" value="1"/>
</dbReference>
<keyword evidence="9" id="KW-1185">Reference proteome</keyword>
<comment type="similarity">
    <text evidence="4">Belongs to the SIMIBI class G3E GTPase family. ZNG1 subfamily.</text>
</comment>
<evidence type="ECO:0000256" key="2">
    <source>
        <dbReference type="ARBA" id="ARBA00022801"/>
    </source>
</evidence>
<dbReference type="Proteomes" id="UP000503278">
    <property type="component" value="Chromosome"/>
</dbReference>
<feature type="domain" description="CobW C-terminal" evidence="7">
    <location>
        <begin position="226"/>
        <end position="320"/>
    </location>
</feature>